<name>A0A146IWP0_ZOONE</name>
<dbReference type="CDD" id="cd02440">
    <property type="entry name" value="AdoMet_MTases"/>
    <property type="match status" value="1"/>
</dbReference>
<reference evidence="1" key="1">
    <citation type="submission" date="2015-04" db="EMBL/GenBank/DDBJ databases">
        <title>Expressions of JH biosynthetic genes during presoldier differentiation in the incipient colony of the damp-wood termite Zootermopsis nevadensis.</title>
        <authorList>
            <person name="Yaguchi H."/>
            <person name="Masuoka Y."/>
            <person name="Inoue T."/>
            <person name="Maekawa K."/>
        </authorList>
    </citation>
    <scope>NUCLEOTIDE SEQUENCE</scope>
</reference>
<dbReference type="GO" id="GO:0032259">
    <property type="term" value="P:methylation"/>
    <property type="evidence" value="ECO:0007669"/>
    <property type="project" value="UniProtKB-KW"/>
</dbReference>
<dbReference type="InterPro" id="IPR029063">
    <property type="entry name" value="SAM-dependent_MTases_sf"/>
</dbReference>
<dbReference type="Gene3D" id="3.40.50.150">
    <property type="entry name" value="Vaccinia Virus protein VP39"/>
    <property type="match status" value="1"/>
</dbReference>
<proteinExistence type="evidence at transcript level"/>
<dbReference type="PANTHER" id="PTHR43861:SF1">
    <property type="entry name" value="TRANS-ACONITATE 2-METHYLTRANSFERASE"/>
    <property type="match status" value="1"/>
</dbReference>
<evidence type="ECO:0000313" key="1">
    <source>
        <dbReference type="EMBL" id="BAU78328.1"/>
    </source>
</evidence>
<dbReference type="Pfam" id="PF13489">
    <property type="entry name" value="Methyltransf_23"/>
    <property type="match status" value="1"/>
</dbReference>
<dbReference type="PANTHER" id="PTHR43861">
    <property type="entry name" value="TRANS-ACONITATE 2-METHYLTRANSFERASE-RELATED"/>
    <property type="match status" value="1"/>
</dbReference>
<organism evidence="1">
    <name type="scientific">Zootermopsis nevadensis</name>
    <name type="common">Dampwood termite</name>
    <dbReference type="NCBI Taxonomy" id="136037"/>
    <lineage>
        <taxon>Eukaryota</taxon>
        <taxon>Metazoa</taxon>
        <taxon>Ecdysozoa</taxon>
        <taxon>Arthropoda</taxon>
        <taxon>Hexapoda</taxon>
        <taxon>Insecta</taxon>
        <taxon>Pterygota</taxon>
        <taxon>Neoptera</taxon>
        <taxon>Polyneoptera</taxon>
        <taxon>Dictyoptera</taxon>
        <taxon>Blattodea</taxon>
        <taxon>Blattoidea</taxon>
        <taxon>Termitoidae</taxon>
        <taxon>Termopsidae</taxon>
        <taxon>Zootermopsis</taxon>
    </lineage>
</organism>
<keyword evidence="1" id="KW-0808">Transferase</keyword>
<keyword evidence="1" id="KW-0489">Methyltransferase</keyword>
<dbReference type="AlphaFoldDB" id="A0A146IWP0"/>
<dbReference type="EMBL" id="LC049616">
    <property type="protein sequence ID" value="BAU78328.1"/>
    <property type="molecule type" value="mRNA"/>
</dbReference>
<dbReference type="GO" id="GO:0008168">
    <property type="term" value="F:methyltransferase activity"/>
    <property type="evidence" value="ECO:0007669"/>
    <property type="project" value="UniProtKB-KW"/>
</dbReference>
<accession>A0A146IWP0</accession>
<dbReference type="SUPFAM" id="SSF53335">
    <property type="entry name" value="S-adenosyl-L-methionine-dependent methyltransferases"/>
    <property type="match status" value="1"/>
</dbReference>
<protein>
    <submittedName>
        <fullName evidence="1">Juvenile hormone acid methyltransferase</fullName>
    </submittedName>
</protein>
<sequence length="274" mass="31447">MHNAELYSSSHGLQKRDAVQVLTEYIDSMNWKPGDRILDVGCGPGFVTSQELMPRLPADFGLLVGADVSPIMVQHASKMYTHPKLRFVEFDLSKDLRSTSELWTQGFDKIFSFYCLHWIPDHRKAVSNIYNLLRTGGETLLVFLAKCPAFKVYSAQRLKPEWQPYMEDAHRFISPYHQSSEPGEEFSKVLQDTGFEVIDCECRTNEYNYNTVGCLKDSLRAVNPFLDRIPTELHEEYLADCLMEAIKVTERNNNIGAEVTSIRYELIVAYARKT</sequence>
<gene>
    <name evidence="1" type="primary">JHAMT</name>
</gene>